<sequence>MNIRRLVETAATLYPGGGGSGRRDHELGHRIKQDIHYAHSAGDVYLPRSGASLDNLRAAMSRPVLDLDEALNGSAWRGLLGSGGVLQLPVPDEELLLGEGIVVPGGRRGDLRRLALVGVLAPGDDALRRDGSPAVARVGAVATLTVLTNPARRRNADDAWITPDWKHSTAALTTWVARRIEVAGPRTLARLGRTRLGLLLHPDRAHLLADPARVESARAAAAAFGYSLAVLSPLVSDHGSVRASLQRDSPTGLIVLGPTDGRTDPRTAALVDAYTAAAPGRPVLRVDAEDPEEASGQVRDAIAHAAGVSAALHLIGDPAAPWPVGEVEPARGGTPTPPVSDPAECRHDSRHRFYLRDATTDLWWTRDTAGHTGCVFKTYLKNGPRLVHEADRDAAGTVIDKYKGDDGKIIELTDLNHCADPGRHLR</sequence>
<proteinExistence type="predicted"/>
<dbReference type="RefSeq" id="WP_236401911.1">
    <property type="nucleotide sequence ID" value="NZ_JAKJHZ010000007.1"/>
</dbReference>
<organism evidence="1 2">
    <name type="scientific">Nocardioides potassii</name>
    <dbReference type="NCBI Taxonomy" id="2911371"/>
    <lineage>
        <taxon>Bacteria</taxon>
        <taxon>Bacillati</taxon>
        <taxon>Actinomycetota</taxon>
        <taxon>Actinomycetes</taxon>
        <taxon>Propionibacteriales</taxon>
        <taxon>Nocardioidaceae</taxon>
        <taxon>Nocardioides</taxon>
    </lineage>
</organism>
<gene>
    <name evidence="1" type="ORF">L2K70_11150</name>
</gene>
<evidence type="ECO:0000313" key="1">
    <source>
        <dbReference type="EMBL" id="MCF6378159.1"/>
    </source>
</evidence>
<keyword evidence="2" id="KW-1185">Reference proteome</keyword>
<reference evidence="1 2" key="1">
    <citation type="submission" date="2022-01" db="EMBL/GenBank/DDBJ databases">
        <title>Nocardioides sp. nov., an actinomycete isolated from mining soil.</title>
        <authorList>
            <person name="Liu L."/>
        </authorList>
    </citation>
    <scope>NUCLEOTIDE SEQUENCE [LARGE SCALE GENOMIC DNA]</scope>
    <source>
        <strain evidence="1 2">KLBMP 9356</strain>
    </source>
</reference>
<dbReference type="EMBL" id="JAKJHZ010000007">
    <property type="protein sequence ID" value="MCF6378159.1"/>
    <property type="molecule type" value="Genomic_DNA"/>
</dbReference>
<accession>A0ABS9HCD6</accession>
<evidence type="ECO:0000313" key="2">
    <source>
        <dbReference type="Proteomes" id="UP001201161"/>
    </source>
</evidence>
<name>A0ABS9HCD6_9ACTN</name>
<dbReference type="Proteomes" id="UP001201161">
    <property type="component" value="Unassembled WGS sequence"/>
</dbReference>
<comment type="caution">
    <text evidence="1">The sequence shown here is derived from an EMBL/GenBank/DDBJ whole genome shotgun (WGS) entry which is preliminary data.</text>
</comment>
<protein>
    <submittedName>
        <fullName evidence="1">Uncharacterized protein</fullName>
    </submittedName>
</protein>